<dbReference type="SMART" id="SM00108">
    <property type="entry name" value="B_lectin"/>
    <property type="match status" value="2"/>
</dbReference>
<evidence type="ECO:0000259" key="3">
    <source>
        <dbReference type="PROSITE" id="PS50927"/>
    </source>
</evidence>
<dbReference type="EMBL" id="CP050995">
    <property type="protein sequence ID" value="QIY92102.1"/>
    <property type="molecule type" value="Genomic_DNA"/>
</dbReference>
<gene>
    <name evidence="4" type="ORF">FOB44_16205</name>
</gene>
<dbReference type="InterPro" id="IPR051343">
    <property type="entry name" value="G-type_lectin_kinases/EP1-like"/>
</dbReference>
<reference evidence="4 5" key="1">
    <citation type="submission" date="2019-09" db="EMBL/GenBank/DDBJ databases">
        <title>FDA dAtabase for Regulatory Grade micrObial Sequences (FDA-ARGOS): Supporting development and validation of Infectious Disease Dx tests.</title>
        <authorList>
            <person name="Sciortino C."/>
            <person name="Tallon L."/>
            <person name="Sadzewicz L."/>
            <person name="Vavikolanu K."/>
            <person name="Mehta A."/>
            <person name="Aluvathingal J."/>
            <person name="Nadendla S."/>
            <person name="Nandy P."/>
            <person name="Geyer C."/>
            <person name="Yan Y."/>
            <person name="Sichtig H."/>
        </authorList>
    </citation>
    <scope>NUCLEOTIDE SEQUENCE [LARGE SCALE GENOMIC DNA]</scope>
    <source>
        <strain evidence="4 5">FDAARGOS_636</strain>
    </source>
</reference>
<sequence>MKKELFAMLGLFAGICMMAQNFTLGTNLIKDRKYQSENRQYFLIFQNDGNLVVYNRRNQPQWDSKTQGQGARAIFQGDGNLVVYNFSDRPVFSTNTVNKNATSLEMQDDGNLVIYNRRGNALWSSYNDPNRNDFGESGDFNKGTYSKGNIYKGFEFVKGEKIYSENFKYYLIFQTDGNLVMYRSGFKQDVWSTATAGKGRRAVFQEDGNLVVYDSSNRAVYNTGVSLSNVDRLSIQNDGNIVIYNYDNQVVWADKR</sequence>
<evidence type="ECO:0000313" key="5">
    <source>
        <dbReference type="Proteomes" id="UP000501570"/>
    </source>
</evidence>
<dbReference type="Proteomes" id="UP000501570">
    <property type="component" value="Chromosome"/>
</dbReference>
<feature type="domain" description="Bulb-type lectin" evidence="3">
    <location>
        <begin position="19"/>
        <end position="127"/>
    </location>
</feature>
<dbReference type="PANTHER" id="PTHR47976">
    <property type="entry name" value="G-TYPE LECTIN S-RECEPTOR-LIKE SERINE/THREONINE-PROTEIN KINASE SD2-5"/>
    <property type="match status" value="1"/>
</dbReference>
<feature type="chain" id="PRO_5046797949" description="Bulb-type lectin domain-containing protein" evidence="2">
    <location>
        <begin position="20"/>
        <end position="256"/>
    </location>
</feature>
<name>A0ABX6KU12_CHRGL</name>
<dbReference type="InterPro" id="IPR001480">
    <property type="entry name" value="Bulb-type_lectin_dom"/>
</dbReference>
<keyword evidence="1 2" id="KW-0732">Signal</keyword>
<evidence type="ECO:0000313" key="4">
    <source>
        <dbReference type="EMBL" id="QIY92102.1"/>
    </source>
</evidence>
<dbReference type="RefSeq" id="WP_168239146.1">
    <property type="nucleotide sequence ID" value="NZ_CP050995.1"/>
</dbReference>
<feature type="domain" description="Bulb-type lectin" evidence="3">
    <location>
        <begin position="147"/>
        <end position="256"/>
    </location>
</feature>
<evidence type="ECO:0000256" key="1">
    <source>
        <dbReference type="ARBA" id="ARBA00022729"/>
    </source>
</evidence>
<feature type="signal peptide" evidence="2">
    <location>
        <begin position="1"/>
        <end position="19"/>
    </location>
</feature>
<dbReference type="PANTHER" id="PTHR47976:SF115">
    <property type="entry name" value="RECEPTOR-LIKE SERINE_THREONINE-PROTEIN KINASE"/>
    <property type="match status" value="1"/>
</dbReference>
<dbReference type="Gene3D" id="2.90.10.10">
    <property type="entry name" value="Bulb-type lectin domain"/>
    <property type="match status" value="4"/>
</dbReference>
<proteinExistence type="predicted"/>
<accession>A0ABX6KU12</accession>
<dbReference type="PROSITE" id="PS50927">
    <property type="entry name" value="BULB_LECTIN"/>
    <property type="match status" value="2"/>
</dbReference>
<dbReference type="InterPro" id="IPR036426">
    <property type="entry name" value="Bulb-type_lectin_dom_sf"/>
</dbReference>
<evidence type="ECO:0000256" key="2">
    <source>
        <dbReference type="SAM" id="SignalP"/>
    </source>
</evidence>
<keyword evidence="5" id="KW-1185">Reference proteome</keyword>
<dbReference type="SUPFAM" id="SSF51110">
    <property type="entry name" value="alpha-D-mannose-specific plant lectins"/>
    <property type="match status" value="3"/>
</dbReference>
<dbReference type="Pfam" id="PF01453">
    <property type="entry name" value="B_lectin"/>
    <property type="match status" value="1"/>
</dbReference>
<organism evidence="4 5">
    <name type="scientific">Chryseobacterium gallinarum</name>
    <dbReference type="NCBI Taxonomy" id="1324352"/>
    <lineage>
        <taxon>Bacteria</taxon>
        <taxon>Pseudomonadati</taxon>
        <taxon>Bacteroidota</taxon>
        <taxon>Flavobacteriia</taxon>
        <taxon>Flavobacteriales</taxon>
        <taxon>Weeksellaceae</taxon>
        <taxon>Chryseobacterium group</taxon>
        <taxon>Chryseobacterium</taxon>
    </lineage>
</organism>
<protein>
    <recommendedName>
        <fullName evidence="3">Bulb-type lectin domain-containing protein</fullName>
    </recommendedName>
</protein>